<dbReference type="AlphaFoldDB" id="A0ABD5W4V9"/>
<dbReference type="Pfam" id="PF13649">
    <property type="entry name" value="Methyltransf_25"/>
    <property type="match status" value="1"/>
</dbReference>
<dbReference type="EMBL" id="JBHTAH010000001">
    <property type="protein sequence ID" value="MFC7068324.1"/>
    <property type="molecule type" value="Genomic_DNA"/>
</dbReference>
<dbReference type="Gene3D" id="2.20.130.10">
    <property type="entry name" value="CAC2371-like domains"/>
    <property type="match status" value="1"/>
</dbReference>
<name>A0ABD5W4V9_9EURY</name>
<evidence type="ECO:0000313" key="3">
    <source>
        <dbReference type="EMBL" id="MFC7068324.1"/>
    </source>
</evidence>
<dbReference type="Gene3D" id="3.40.50.150">
    <property type="entry name" value="Vaccinia Virus protein VP39"/>
    <property type="match status" value="1"/>
</dbReference>
<keyword evidence="3" id="KW-0489">Methyltransferase</keyword>
<sequence>MPTFADACDAVLTDPGGDHSLYTTLAPIYERLLVTAEARYDAQVLAVTERVPTSARVVLNAGCGVGRLLPALADRHGAVVGLDASAELLSIAGGHVAAGEGVSLVEADVSDPETDLNRRFDAAVSFDYLTAHLHGAALDRGLATLRRHLHDGGTVVVDAVADRRALAEDSPSVFRDERYTAERAVDVVDAGDGTGDLIRIADYRVTDSRTGEGAVAREREPVRTFAAAELADALEAAGFRSVGVEADVVEDGSLVATARV</sequence>
<dbReference type="RefSeq" id="WP_284031552.1">
    <property type="nucleotide sequence ID" value="NZ_CP126154.1"/>
</dbReference>
<feature type="domain" description="Methyltransferase" evidence="2">
    <location>
        <begin position="58"/>
        <end position="153"/>
    </location>
</feature>
<dbReference type="PANTHER" id="PTHR43861">
    <property type="entry name" value="TRANS-ACONITATE 2-METHYLTRANSFERASE-RELATED"/>
    <property type="match status" value="1"/>
</dbReference>
<dbReference type="GO" id="GO:0032259">
    <property type="term" value="P:methylation"/>
    <property type="evidence" value="ECO:0007669"/>
    <property type="project" value="UniProtKB-KW"/>
</dbReference>
<evidence type="ECO:0000313" key="4">
    <source>
        <dbReference type="Proteomes" id="UP001596461"/>
    </source>
</evidence>
<dbReference type="GO" id="GO:0008168">
    <property type="term" value="F:methyltransferase activity"/>
    <property type="evidence" value="ECO:0007669"/>
    <property type="project" value="UniProtKB-KW"/>
</dbReference>
<comment type="caution">
    <text evidence="3">The sequence shown here is derived from an EMBL/GenBank/DDBJ whole genome shotgun (WGS) entry which is preliminary data.</text>
</comment>
<keyword evidence="1" id="KW-0808">Transferase</keyword>
<dbReference type="GeneID" id="81126460"/>
<organism evidence="3 4">
    <name type="scientific">Halobaculum lipolyticum</name>
    <dbReference type="NCBI Taxonomy" id="3032001"/>
    <lineage>
        <taxon>Archaea</taxon>
        <taxon>Methanobacteriati</taxon>
        <taxon>Methanobacteriota</taxon>
        <taxon>Stenosarchaea group</taxon>
        <taxon>Halobacteria</taxon>
        <taxon>Halobacteriales</taxon>
        <taxon>Haloferacaceae</taxon>
        <taxon>Halobaculum</taxon>
    </lineage>
</organism>
<dbReference type="CDD" id="cd02440">
    <property type="entry name" value="AdoMet_MTases"/>
    <property type="match status" value="1"/>
</dbReference>
<keyword evidence="4" id="KW-1185">Reference proteome</keyword>
<protein>
    <submittedName>
        <fullName evidence="3">Class I SAM-dependent DNA methyltransferase</fullName>
    </submittedName>
</protein>
<accession>A0ABD5W4V9</accession>
<evidence type="ECO:0000259" key="2">
    <source>
        <dbReference type="Pfam" id="PF13649"/>
    </source>
</evidence>
<dbReference type="InterPro" id="IPR029063">
    <property type="entry name" value="SAM-dependent_MTases_sf"/>
</dbReference>
<dbReference type="SUPFAM" id="SSF53335">
    <property type="entry name" value="S-adenosyl-L-methionine-dependent methyltransferases"/>
    <property type="match status" value="1"/>
</dbReference>
<evidence type="ECO:0000256" key="1">
    <source>
        <dbReference type="ARBA" id="ARBA00022679"/>
    </source>
</evidence>
<dbReference type="InterPro" id="IPR041698">
    <property type="entry name" value="Methyltransf_25"/>
</dbReference>
<gene>
    <name evidence="3" type="ORF">ACFQL9_01615</name>
</gene>
<reference evidence="3 4" key="1">
    <citation type="journal article" date="2019" name="Int. J. Syst. Evol. Microbiol.">
        <title>The Global Catalogue of Microorganisms (GCM) 10K type strain sequencing project: providing services to taxonomists for standard genome sequencing and annotation.</title>
        <authorList>
            <consortium name="The Broad Institute Genomics Platform"/>
            <consortium name="The Broad Institute Genome Sequencing Center for Infectious Disease"/>
            <person name="Wu L."/>
            <person name="Ma J."/>
        </authorList>
    </citation>
    <scope>NUCLEOTIDE SEQUENCE [LARGE SCALE GENOMIC DNA]</scope>
    <source>
        <strain evidence="3 4">DT31</strain>
    </source>
</reference>
<dbReference type="Proteomes" id="UP001596461">
    <property type="component" value="Unassembled WGS sequence"/>
</dbReference>
<proteinExistence type="predicted"/>